<dbReference type="PANTHER" id="PTHR48041">
    <property type="entry name" value="ABC TRANSPORTER G FAMILY MEMBER 28"/>
    <property type="match status" value="1"/>
</dbReference>
<keyword evidence="3 9" id="KW-0812">Transmembrane</keyword>
<feature type="transmembrane region" description="Helical" evidence="9">
    <location>
        <begin position="344"/>
        <end position="365"/>
    </location>
</feature>
<feature type="transmembrane region" description="Helical" evidence="9">
    <location>
        <begin position="575"/>
        <end position="594"/>
    </location>
</feature>
<dbReference type="Pfam" id="PF19055">
    <property type="entry name" value="ABC2_membrane_7"/>
    <property type="match status" value="2"/>
</dbReference>
<dbReference type="Pfam" id="PF01061">
    <property type="entry name" value="ABC2_membrane"/>
    <property type="match status" value="2"/>
</dbReference>
<dbReference type="InterPro" id="IPR013525">
    <property type="entry name" value="ABC2_TM"/>
</dbReference>
<keyword evidence="4" id="KW-0547">Nucleotide-binding</keyword>
<dbReference type="GO" id="GO:0005524">
    <property type="term" value="F:ATP binding"/>
    <property type="evidence" value="ECO:0007669"/>
    <property type="project" value="UniProtKB-KW"/>
</dbReference>
<evidence type="ECO:0000256" key="2">
    <source>
        <dbReference type="ARBA" id="ARBA00022448"/>
    </source>
</evidence>
<dbReference type="InterPro" id="IPR003439">
    <property type="entry name" value="ABC_transporter-like_ATP-bd"/>
</dbReference>
<reference evidence="11 12" key="1">
    <citation type="submission" date="2016-03" db="EMBL/GenBank/DDBJ databases">
        <title>How can Kluyveromyces marxianus grow so fast - potential evolutionary course in Saccharomyces Complex revealed by comparative genomics.</title>
        <authorList>
            <person name="Mo W."/>
            <person name="Lu W."/>
            <person name="Yang X."/>
            <person name="Qi J."/>
            <person name="Lv H."/>
        </authorList>
    </citation>
    <scope>NUCLEOTIDE SEQUENCE [LARGE SCALE GENOMIC DNA]</scope>
    <source>
        <strain evidence="11 12">FIM1</strain>
    </source>
</reference>
<feature type="transmembrane region" description="Helical" evidence="9">
    <location>
        <begin position="1227"/>
        <end position="1247"/>
    </location>
</feature>
<dbReference type="InterPro" id="IPR017871">
    <property type="entry name" value="ABC_transporter-like_CS"/>
</dbReference>
<evidence type="ECO:0000256" key="5">
    <source>
        <dbReference type="ARBA" id="ARBA00022840"/>
    </source>
</evidence>
<evidence type="ECO:0000313" key="11">
    <source>
        <dbReference type="EMBL" id="QGN14006.1"/>
    </source>
</evidence>
<evidence type="ECO:0000256" key="3">
    <source>
        <dbReference type="ARBA" id="ARBA00022692"/>
    </source>
</evidence>
<dbReference type="InterPro" id="IPR050352">
    <property type="entry name" value="ABCG_transporters"/>
</dbReference>
<feature type="domain" description="ABC transporter" evidence="10">
    <location>
        <begin position="662"/>
        <end position="908"/>
    </location>
</feature>
<feature type="transmembrane region" description="Helical" evidence="9">
    <location>
        <begin position="377"/>
        <end position="396"/>
    </location>
</feature>
<keyword evidence="7 9" id="KW-0472">Membrane</keyword>
<feature type="transmembrane region" description="Helical" evidence="9">
    <location>
        <begin position="524"/>
        <end position="543"/>
    </location>
</feature>
<dbReference type="InterPro" id="IPR003593">
    <property type="entry name" value="AAA+_ATPase"/>
</dbReference>
<dbReference type="Proteomes" id="UP000422736">
    <property type="component" value="Chromosome 1"/>
</dbReference>
<dbReference type="Pfam" id="PF00005">
    <property type="entry name" value="ABC_tran"/>
    <property type="match status" value="2"/>
</dbReference>
<evidence type="ECO:0000256" key="1">
    <source>
        <dbReference type="ARBA" id="ARBA00004141"/>
    </source>
</evidence>
<dbReference type="InterPro" id="IPR027417">
    <property type="entry name" value="P-loop_NTPase"/>
</dbReference>
<keyword evidence="2" id="KW-0813">Transport</keyword>
<proteinExistence type="predicted"/>
<keyword evidence="12" id="KW-1185">Reference proteome</keyword>
<feature type="region of interest" description="Disordered" evidence="8">
    <location>
        <begin position="608"/>
        <end position="628"/>
    </location>
</feature>
<evidence type="ECO:0000256" key="7">
    <source>
        <dbReference type="ARBA" id="ARBA00023136"/>
    </source>
</evidence>
<feature type="domain" description="ABC transporter" evidence="10">
    <location>
        <begin position="16"/>
        <end position="258"/>
    </location>
</feature>
<reference evidence="11 12" key="2">
    <citation type="submission" date="2019-11" db="EMBL/GenBank/DDBJ databases">
        <authorList>
            <person name="Lu H."/>
        </authorList>
    </citation>
    <scope>NUCLEOTIDE SEQUENCE [LARGE SCALE GENOMIC DNA]</scope>
    <source>
        <strain evidence="11 12">FIM1</strain>
    </source>
</reference>
<feature type="transmembrane region" description="Helical" evidence="9">
    <location>
        <begin position="1001"/>
        <end position="1020"/>
    </location>
</feature>
<protein>
    <submittedName>
        <fullName evidence="11">ABC transporter ATP-binding protein/permease YOL075C</fullName>
    </submittedName>
</protein>
<dbReference type="PANTHER" id="PTHR48041:SF119">
    <property type="entry name" value="ROA1P"/>
    <property type="match status" value="1"/>
</dbReference>
<evidence type="ECO:0000256" key="4">
    <source>
        <dbReference type="ARBA" id="ARBA00022741"/>
    </source>
</evidence>
<comment type="subcellular location">
    <subcellularLocation>
        <location evidence="1">Membrane</location>
        <topology evidence="1">Multi-pass membrane protein</topology>
    </subcellularLocation>
</comment>
<dbReference type="EMBL" id="CP015054">
    <property type="protein sequence ID" value="QGN14006.1"/>
    <property type="molecule type" value="Genomic_DNA"/>
</dbReference>
<dbReference type="Gene3D" id="3.40.50.300">
    <property type="entry name" value="P-loop containing nucleotide triphosphate hydrolases"/>
    <property type="match status" value="2"/>
</dbReference>
<dbReference type="SUPFAM" id="SSF52540">
    <property type="entry name" value="P-loop containing nucleoside triphosphate hydrolases"/>
    <property type="match status" value="2"/>
</dbReference>
<gene>
    <name evidence="11" type="ORF">FIM1_657</name>
</gene>
<evidence type="ECO:0000256" key="6">
    <source>
        <dbReference type="ARBA" id="ARBA00022989"/>
    </source>
</evidence>
<name>A0ABX6EP81_KLUMA</name>
<evidence type="ECO:0000256" key="9">
    <source>
        <dbReference type="SAM" id="Phobius"/>
    </source>
</evidence>
<evidence type="ECO:0000259" key="10">
    <source>
        <dbReference type="PROSITE" id="PS50893"/>
    </source>
</evidence>
<dbReference type="PROSITE" id="PS00211">
    <property type="entry name" value="ABC_TRANSPORTER_1"/>
    <property type="match status" value="2"/>
</dbReference>
<accession>A0ABX6EP81</accession>
<evidence type="ECO:0000256" key="8">
    <source>
        <dbReference type="SAM" id="MobiDB-lite"/>
    </source>
</evidence>
<feature type="transmembrane region" description="Helical" evidence="9">
    <location>
        <begin position="493"/>
        <end position="512"/>
    </location>
</feature>
<evidence type="ECO:0000313" key="12">
    <source>
        <dbReference type="Proteomes" id="UP000422736"/>
    </source>
</evidence>
<feature type="transmembrane region" description="Helical" evidence="9">
    <location>
        <begin position="1032"/>
        <end position="1055"/>
    </location>
</feature>
<organism evidence="11 12">
    <name type="scientific">Kluyveromyces marxianus</name>
    <name type="common">Yeast</name>
    <name type="synonym">Candida kefyr</name>
    <dbReference type="NCBI Taxonomy" id="4911"/>
    <lineage>
        <taxon>Eukaryota</taxon>
        <taxon>Fungi</taxon>
        <taxon>Dikarya</taxon>
        <taxon>Ascomycota</taxon>
        <taxon>Saccharomycotina</taxon>
        <taxon>Saccharomycetes</taxon>
        <taxon>Saccharomycetales</taxon>
        <taxon>Saccharomycetaceae</taxon>
        <taxon>Kluyveromyces</taxon>
    </lineage>
</organism>
<feature type="transmembrane region" description="Helical" evidence="9">
    <location>
        <begin position="1110"/>
        <end position="1134"/>
    </location>
</feature>
<feature type="compositionally biased region" description="Acidic residues" evidence="8">
    <location>
        <begin position="612"/>
        <end position="628"/>
    </location>
</feature>
<keyword evidence="5 11" id="KW-0067">ATP-binding</keyword>
<sequence length="1256" mass="140019">MFENDLSFVAPTRVSLNVKELNIHAKNATIVNNVSFSLDSGKLMAIIGGSGSGKTTMLNVLAGKTNSSITYDGTVLFTSSKDSIKSDDSSEIIVAYLTQHDALAANLTCRETLRIAADLKLQLTKQERYVLVEELIAELGLRDCADTHVGDAHHKGLSGGEKRRLSIAVQMIANPSVLFLDEPTTGLDSYSAYLLIKTLKKLCNNGGRTIIMSIHQPRSDILFALDQVCLLSKGFPMYCGPVPEMIDYFSSLGYDVPEQCNPADYFIDICSIDNRSSQSLQNSEKRWSSFATEWQKKSSEVLTNDSEKDITVLNVDPTPPSVSTWQQIWVLTKRNLLLNSRDKMTLIAVQLEPVIVGVVVGWVFYKPDMNSQLGLRSIAGALYIVGSIQGYLLLLLETYRLSEIDVKVYDRERAEGCVSAFSFLMARRLSNLIHEDILIPLIFATITYFMFGLQADAKKFFTYYGLTLVSHQTSVSVAYMAVAISRDFSKAGLVGNLTFTLQSMACGFFVNAKKMPVYVRWTKYIAYLFYTFSALMSNTFSDFGCQISAGVKKCVGNEYIDTFGIPKNWISVPTIIVFCWAIGFYVVGLAFFHFKTVDVTLAKQVTRSNKSEEDESDKESTDLSEDSIELEEKSLPLTNSDHSEISITLQDISLSVEQIKLFQLKDKKLTTHVHKDILCYVNADFKPNTINAVMGPSGSGKTSLLNLISDRVYSNVFTKFKKDGKILFNGRPVTQNMFKSICSYVSQDDSHLLPNLTVYETLKYAALLRLSHFKEDLVEDRVNTLINDLGLRNCANNLVGNELIKGISGGEKRRVSIGIQLLTNPSILLLDEPTSGLDSFTSSTIIELLKKLCNQGKTIILTIHQPRAELFADFGNVLLLAKGGRVAYNGEPLAMVEYFKGRGFTCPPLTNIADYLLDVISVNIQNDINEATSKERVNALLENWSMINSAAVKNTSPTITHHEFLELFSQHIRHHASSIVAYRVCLSRQFKVITRNLDSCFARLAQVPGMAAILTIYFAPLKNNYTGVTDRLGLTQQFTSLYFCGMLVNLAVYPAERDNFYQEYHDNVYGIGPFLSAYMTLEFPMAIASALIFSALTVMGTGLPRTAEMLFISMYCSFVVTTCGEAWGIVVNTLFDRPGFVVNVVSIILSISSIMSGILSLQMPKFWKGLNYTSPVHYTSMILINYAFPDHLKFNCRDGGRNPDGSCIFSNGKDVIENFGLHVNTSVYMGALICVWVIYRAIPYFVLKIYLELFKR</sequence>
<keyword evidence="6 9" id="KW-1133">Transmembrane helix</keyword>
<feature type="transmembrane region" description="Helical" evidence="9">
    <location>
        <begin position="1140"/>
        <end position="1161"/>
    </location>
</feature>
<dbReference type="SMART" id="SM00382">
    <property type="entry name" value="AAA"/>
    <property type="match status" value="2"/>
</dbReference>
<feature type="transmembrane region" description="Helical" evidence="9">
    <location>
        <begin position="437"/>
        <end position="455"/>
    </location>
</feature>
<feature type="transmembrane region" description="Helical" evidence="9">
    <location>
        <begin position="1075"/>
        <end position="1098"/>
    </location>
</feature>
<dbReference type="InterPro" id="IPR043926">
    <property type="entry name" value="ABCG_dom"/>
</dbReference>
<feature type="transmembrane region" description="Helical" evidence="9">
    <location>
        <begin position="461"/>
        <end position="481"/>
    </location>
</feature>
<dbReference type="PROSITE" id="PS50893">
    <property type="entry name" value="ABC_TRANSPORTER_2"/>
    <property type="match status" value="2"/>
</dbReference>